<feature type="repeat" description="PPR" evidence="3">
    <location>
        <begin position="239"/>
        <end position="273"/>
    </location>
</feature>
<accession>A0A7N0SXC7</accession>
<dbReference type="PANTHER" id="PTHR47934">
    <property type="entry name" value="PENTATRICOPEPTIDE REPEAT-CONTAINING PROTEIN PET309, MITOCHONDRIAL"/>
    <property type="match status" value="1"/>
</dbReference>
<feature type="repeat" description="PPR" evidence="3">
    <location>
        <begin position="309"/>
        <end position="343"/>
    </location>
</feature>
<feature type="repeat" description="PPR" evidence="3">
    <location>
        <begin position="379"/>
        <end position="413"/>
    </location>
</feature>
<feature type="repeat" description="PPR" evidence="3">
    <location>
        <begin position="344"/>
        <end position="378"/>
    </location>
</feature>
<feature type="repeat" description="PPR" evidence="3">
    <location>
        <begin position="414"/>
        <end position="448"/>
    </location>
</feature>
<dbReference type="GO" id="GO:0007005">
    <property type="term" value="P:mitochondrion organization"/>
    <property type="evidence" value="ECO:0007669"/>
    <property type="project" value="TreeGrafter"/>
</dbReference>
<dbReference type="NCBIfam" id="TIGR00756">
    <property type="entry name" value="PPR"/>
    <property type="match status" value="6"/>
</dbReference>
<dbReference type="InterPro" id="IPR002885">
    <property type="entry name" value="PPR_rpt"/>
</dbReference>
<dbReference type="PROSITE" id="PS51375">
    <property type="entry name" value="PPR"/>
    <property type="match status" value="8"/>
</dbReference>
<name>A0A7N0SXC7_KALFE</name>
<dbReference type="AlphaFoldDB" id="A0A7N0SXC7"/>
<feature type="compositionally biased region" description="Polar residues" evidence="4">
    <location>
        <begin position="28"/>
        <end position="37"/>
    </location>
</feature>
<dbReference type="GO" id="GO:0006396">
    <property type="term" value="P:RNA processing"/>
    <property type="evidence" value="ECO:0007669"/>
    <property type="project" value="TreeGrafter"/>
</dbReference>
<sequence length="531" mass="59475">MKPSTFQLRRFSSAATPAMTDPVPSKPSAPQNLFGRNSNPLAIPHRTLIEPKGQDLDFINVAHSHLIHADWEKLKSLSSGLTQFRVQHILLKTQKDYVLSLEFFNWVSTQNPNFHSLNTHSMILHILTKNRKFKSSEAILRRLLGPGNVDLQPKLFDSLLYSYRMCQSSHHVFDSFFKTCAHLKKFRNATDTFCRMKEYGFFPNVESCNAYLSSMIKMKRLGMALWFYGEMRKCRISPNVYTLNMVMCAFCQLGELDKAIGVFEGMGKMGFKPSVVSYGTLISGYLSKGLVNSAMKLKSEMVREGISPTVEVFNALINGFCKDGKVPMANKMFGEMKAIEVIPNVVTYNTLIDGYGRDGKIEMGLRLFEEMGKRGLKADILTYNALILGLCKDGKTKKAAYLVKELDKAGLAPNASTFSALIYGQCVSEKPDRGLQLLRSMIRSGFGPNYETFVMLITSFCKCEDLDGAVQVLKVMKESMALSSATLAQICSELCGKGDDQLALKLYKEIHTRDLLPEGFDIAKVITEVPQ</sequence>
<dbReference type="GO" id="GO:0005739">
    <property type="term" value="C:mitochondrion"/>
    <property type="evidence" value="ECO:0007669"/>
    <property type="project" value="TreeGrafter"/>
</dbReference>
<dbReference type="FunFam" id="1.25.40.10:FF:000558">
    <property type="entry name" value="Pentatricopeptide repeat-containing protein At5g39710"/>
    <property type="match status" value="1"/>
</dbReference>
<protein>
    <recommendedName>
        <fullName evidence="7">Pentatricopeptide repeat-containing protein</fullName>
    </recommendedName>
</protein>
<dbReference type="InterPro" id="IPR051114">
    <property type="entry name" value="Mito_RNA_Proc_CCM1"/>
</dbReference>
<proteinExistence type="inferred from homology"/>
<evidence type="ECO:0000313" key="6">
    <source>
        <dbReference type="Proteomes" id="UP000594263"/>
    </source>
</evidence>
<dbReference type="Gene3D" id="1.25.40.10">
    <property type="entry name" value="Tetratricopeptide repeat domain"/>
    <property type="match status" value="3"/>
</dbReference>
<feature type="repeat" description="PPR" evidence="3">
    <location>
        <begin position="204"/>
        <end position="238"/>
    </location>
</feature>
<dbReference type="InterPro" id="IPR011990">
    <property type="entry name" value="TPR-like_helical_dom_sf"/>
</dbReference>
<keyword evidence="2" id="KW-0677">Repeat</keyword>
<evidence type="ECO:0000256" key="3">
    <source>
        <dbReference type="PROSITE-ProRule" id="PRU00708"/>
    </source>
</evidence>
<dbReference type="SUPFAM" id="SSF81901">
    <property type="entry name" value="HCP-like"/>
    <property type="match status" value="1"/>
</dbReference>
<feature type="region of interest" description="Disordered" evidence="4">
    <location>
        <begin position="17"/>
        <end position="37"/>
    </location>
</feature>
<feature type="repeat" description="PPR" evidence="3">
    <location>
        <begin position="449"/>
        <end position="479"/>
    </location>
</feature>
<keyword evidence="6" id="KW-1185">Reference proteome</keyword>
<evidence type="ECO:0008006" key="7">
    <source>
        <dbReference type="Google" id="ProtNLM"/>
    </source>
</evidence>
<dbReference type="GO" id="GO:0003729">
    <property type="term" value="F:mRNA binding"/>
    <property type="evidence" value="ECO:0007669"/>
    <property type="project" value="TreeGrafter"/>
</dbReference>
<dbReference type="PANTHER" id="PTHR47934:SF6">
    <property type="entry name" value="MITOCHONDRIAL GROUP I INTRON SPLICING FACTOR CCM1-RELATED"/>
    <property type="match status" value="1"/>
</dbReference>
<comment type="similarity">
    <text evidence="1">Belongs to the PPR family. P subfamily.</text>
</comment>
<dbReference type="Proteomes" id="UP000594263">
    <property type="component" value="Unplaced"/>
</dbReference>
<dbReference type="EnsemblPlants" id="Kaladp0011s1096.1.v1.1">
    <property type="protein sequence ID" value="Kaladp0011s1096.1.v1.1.CDS.1"/>
    <property type="gene ID" value="Kaladp0011s1096.v1.1"/>
</dbReference>
<evidence type="ECO:0000256" key="2">
    <source>
        <dbReference type="ARBA" id="ARBA00022737"/>
    </source>
</evidence>
<evidence type="ECO:0000256" key="4">
    <source>
        <dbReference type="SAM" id="MobiDB-lite"/>
    </source>
</evidence>
<evidence type="ECO:0000256" key="1">
    <source>
        <dbReference type="ARBA" id="ARBA00007626"/>
    </source>
</evidence>
<organism evidence="5 6">
    <name type="scientific">Kalanchoe fedtschenkoi</name>
    <name type="common">Lavender scallops</name>
    <name type="synonym">South American air plant</name>
    <dbReference type="NCBI Taxonomy" id="63787"/>
    <lineage>
        <taxon>Eukaryota</taxon>
        <taxon>Viridiplantae</taxon>
        <taxon>Streptophyta</taxon>
        <taxon>Embryophyta</taxon>
        <taxon>Tracheophyta</taxon>
        <taxon>Spermatophyta</taxon>
        <taxon>Magnoliopsida</taxon>
        <taxon>eudicotyledons</taxon>
        <taxon>Gunneridae</taxon>
        <taxon>Pentapetalae</taxon>
        <taxon>Saxifragales</taxon>
        <taxon>Crassulaceae</taxon>
        <taxon>Kalanchoe</taxon>
    </lineage>
</organism>
<dbReference type="Gramene" id="Kaladp0011s1096.1.v1.1">
    <property type="protein sequence ID" value="Kaladp0011s1096.1.v1.1.CDS.1"/>
    <property type="gene ID" value="Kaladp0011s1096.v1.1"/>
</dbReference>
<feature type="repeat" description="PPR" evidence="3">
    <location>
        <begin position="274"/>
        <end position="308"/>
    </location>
</feature>
<dbReference type="Pfam" id="PF13041">
    <property type="entry name" value="PPR_2"/>
    <property type="match status" value="3"/>
</dbReference>
<dbReference type="OMA" id="CRMKDYG"/>
<dbReference type="Pfam" id="PF01535">
    <property type="entry name" value="PPR"/>
    <property type="match status" value="3"/>
</dbReference>
<evidence type="ECO:0000313" key="5">
    <source>
        <dbReference type="EnsemblPlants" id="Kaladp0011s1096.1.v1.1.CDS.1"/>
    </source>
</evidence>
<reference evidence="5" key="1">
    <citation type="submission" date="2021-01" db="UniProtKB">
        <authorList>
            <consortium name="EnsemblPlants"/>
        </authorList>
    </citation>
    <scope>IDENTIFICATION</scope>
</reference>